<dbReference type="PROSITE" id="PS00639">
    <property type="entry name" value="THIOL_PROTEASE_HIS"/>
    <property type="match status" value="1"/>
</dbReference>
<feature type="domain" description="Peptidase C1A papain C-terminal" evidence="3">
    <location>
        <begin position="1"/>
        <end position="91"/>
    </location>
</feature>
<comment type="caution">
    <text evidence="4">The sequence shown here is derived from an EMBL/GenBank/DDBJ whole genome shotgun (WGS) entry which is preliminary data.</text>
</comment>
<keyword evidence="4" id="KW-0645">Protease</keyword>
<keyword evidence="4" id="KW-0378">Hydrolase</keyword>
<dbReference type="Gene3D" id="3.90.70.10">
    <property type="entry name" value="Cysteine proteinases"/>
    <property type="match status" value="1"/>
</dbReference>
<evidence type="ECO:0000313" key="4">
    <source>
        <dbReference type="EMBL" id="GFD02380.1"/>
    </source>
</evidence>
<reference evidence="4" key="1">
    <citation type="journal article" date="2019" name="Sci. Rep.">
        <title>Draft genome of Tanacetum cinerariifolium, the natural source of mosquito coil.</title>
        <authorList>
            <person name="Yamashiro T."/>
            <person name="Shiraishi A."/>
            <person name="Satake H."/>
            <person name="Nakayama K."/>
        </authorList>
    </citation>
    <scope>NUCLEOTIDE SEQUENCE</scope>
</reference>
<dbReference type="InterPro" id="IPR025661">
    <property type="entry name" value="Pept_asp_AS"/>
</dbReference>
<dbReference type="AlphaFoldDB" id="A0A699SXV5"/>
<dbReference type="InterPro" id="IPR013128">
    <property type="entry name" value="Peptidase_C1A"/>
</dbReference>
<evidence type="ECO:0000259" key="3">
    <source>
        <dbReference type="SMART" id="SM00645"/>
    </source>
</evidence>
<dbReference type="PANTHER" id="PTHR12411">
    <property type="entry name" value="CYSTEINE PROTEASE FAMILY C1-RELATED"/>
    <property type="match status" value="1"/>
</dbReference>
<dbReference type="InterPro" id="IPR039417">
    <property type="entry name" value="Peptidase_C1A_papain-like"/>
</dbReference>
<dbReference type="InterPro" id="IPR025660">
    <property type="entry name" value="Pept_his_AS"/>
</dbReference>
<dbReference type="SUPFAM" id="SSF54001">
    <property type="entry name" value="Cysteine proteinases"/>
    <property type="match status" value="1"/>
</dbReference>
<evidence type="ECO:0000256" key="1">
    <source>
        <dbReference type="ARBA" id="ARBA00008455"/>
    </source>
</evidence>
<dbReference type="InterPro" id="IPR038765">
    <property type="entry name" value="Papain-like_cys_pep_sf"/>
</dbReference>
<feature type="non-terminal residue" evidence="4">
    <location>
        <position position="1"/>
    </location>
</feature>
<dbReference type="GO" id="GO:0008234">
    <property type="term" value="F:cysteine-type peptidase activity"/>
    <property type="evidence" value="ECO:0007669"/>
    <property type="project" value="InterPro"/>
</dbReference>
<keyword evidence="2" id="KW-1015">Disulfide bond</keyword>
<name>A0A699SXV5_TANCI</name>
<dbReference type="EMBL" id="BKCJ011197623">
    <property type="protein sequence ID" value="GFD02380.1"/>
    <property type="molecule type" value="Genomic_DNA"/>
</dbReference>
<evidence type="ECO:0000256" key="2">
    <source>
        <dbReference type="ARBA" id="ARBA00023157"/>
    </source>
</evidence>
<gene>
    <name evidence="4" type="ORF">Tci_874349</name>
</gene>
<accession>A0A699SXV5</accession>
<dbReference type="CDD" id="cd02248">
    <property type="entry name" value="Peptidase_C1A"/>
    <property type="match status" value="1"/>
</dbReference>
<comment type="similarity">
    <text evidence="1">Belongs to the peptidase C1 family.</text>
</comment>
<dbReference type="PROSITE" id="PS00640">
    <property type="entry name" value="THIOL_PROTEASE_ASN"/>
    <property type="match status" value="1"/>
</dbReference>
<organism evidence="4">
    <name type="scientific">Tanacetum cinerariifolium</name>
    <name type="common">Dalmatian daisy</name>
    <name type="synonym">Chrysanthemum cinerariifolium</name>
    <dbReference type="NCBI Taxonomy" id="118510"/>
    <lineage>
        <taxon>Eukaryota</taxon>
        <taxon>Viridiplantae</taxon>
        <taxon>Streptophyta</taxon>
        <taxon>Embryophyta</taxon>
        <taxon>Tracheophyta</taxon>
        <taxon>Spermatophyta</taxon>
        <taxon>Magnoliopsida</taxon>
        <taxon>eudicotyledons</taxon>
        <taxon>Gunneridae</taxon>
        <taxon>Pentapetalae</taxon>
        <taxon>asterids</taxon>
        <taxon>campanulids</taxon>
        <taxon>Asterales</taxon>
        <taxon>Asteraceae</taxon>
        <taxon>Asteroideae</taxon>
        <taxon>Anthemideae</taxon>
        <taxon>Anthemidinae</taxon>
        <taxon>Tanacetum</taxon>
    </lineage>
</organism>
<dbReference type="GO" id="GO:0006508">
    <property type="term" value="P:proteolysis"/>
    <property type="evidence" value="ECO:0007669"/>
    <property type="project" value="UniProtKB-KW"/>
</dbReference>
<dbReference type="Pfam" id="PF00112">
    <property type="entry name" value="Peptidase_C1"/>
    <property type="match status" value="1"/>
</dbReference>
<dbReference type="SMART" id="SM00645">
    <property type="entry name" value="Pept_C1"/>
    <property type="match status" value="1"/>
</dbReference>
<dbReference type="InterPro" id="IPR000668">
    <property type="entry name" value="Peptidase_C1A_C"/>
</dbReference>
<sequence length="93" mass="9890">AVGVVRPVSVAFQVSGNFKQYTGGVYTRDSCGSDPMDVNHAVVAVGYGEENGVPYWLIKNSWGADWGLGGYFKMEMGKNMCGVATCASYPIVA</sequence>
<protein>
    <submittedName>
        <fullName evidence="4">Aleurain-like protease</fullName>
    </submittedName>
</protein>
<proteinExistence type="inferred from homology"/>